<dbReference type="Proteomes" id="UP000199759">
    <property type="component" value="Unassembled WGS sequence"/>
</dbReference>
<feature type="site" description="Could be important to modulate the pK values of the two catalytic cysteine residues" evidence="3">
    <location>
        <position position="201"/>
    </location>
</feature>
<keyword evidence="2 3" id="KW-0413">Isomerase</keyword>
<dbReference type="GO" id="GO:0005829">
    <property type="term" value="C:cytosol"/>
    <property type="evidence" value="ECO:0007669"/>
    <property type="project" value="TreeGrafter"/>
</dbReference>
<gene>
    <name evidence="3" type="primary">dapF</name>
    <name evidence="5" type="ORF">SAMN04488568_11078</name>
</gene>
<dbReference type="UniPathway" id="UPA00034">
    <property type="reaction ID" value="UER00025"/>
</dbReference>
<dbReference type="EMBL" id="FNHG01000010">
    <property type="protein sequence ID" value="SDM39059.1"/>
    <property type="molecule type" value="Genomic_DNA"/>
</dbReference>
<comment type="catalytic activity">
    <reaction evidence="3">
        <text>(2S,6S)-2,6-diaminopimelate = meso-2,6-diaminopimelate</text>
        <dbReference type="Rhea" id="RHEA:15393"/>
        <dbReference type="ChEBI" id="CHEBI:57609"/>
        <dbReference type="ChEBI" id="CHEBI:57791"/>
        <dbReference type="EC" id="5.1.1.7"/>
    </reaction>
</comment>
<comment type="subcellular location">
    <subcellularLocation>
        <location evidence="3">Cytoplasm</location>
    </subcellularLocation>
</comment>
<evidence type="ECO:0000256" key="3">
    <source>
        <dbReference type="HAMAP-Rule" id="MF_00197"/>
    </source>
</evidence>
<dbReference type="HAMAP" id="MF_00197">
    <property type="entry name" value="DAP_epimerase"/>
    <property type="match status" value="1"/>
</dbReference>
<dbReference type="STRING" id="144026.SAMN04488568_11078"/>
<protein>
    <recommendedName>
        <fullName evidence="3 4">Diaminopimelate epimerase</fullName>
        <shortName evidence="3">DAP epimerase</shortName>
        <ecNumber evidence="3 4">5.1.1.7</ecNumber>
    </recommendedName>
    <alternativeName>
        <fullName evidence="3">PLP-independent amino acid racemase</fullName>
    </alternativeName>
</protein>
<dbReference type="PANTHER" id="PTHR31689">
    <property type="entry name" value="DIAMINOPIMELATE EPIMERASE, CHLOROPLASTIC"/>
    <property type="match status" value="1"/>
</dbReference>
<comment type="function">
    <text evidence="3">Catalyzes the stereoinversion of LL-2,6-diaminopimelate (L,L-DAP) to meso-diaminopimelate (meso-DAP), a precursor of L-lysine and an essential component of the bacterial peptidoglycan.</text>
</comment>
<evidence type="ECO:0000313" key="6">
    <source>
        <dbReference type="Proteomes" id="UP000199759"/>
    </source>
</evidence>
<comment type="pathway">
    <text evidence="3">Amino-acid biosynthesis; L-lysine biosynthesis via DAP pathway; DL-2,6-diaminopimelate from LL-2,6-diaminopimelate: step 1/1.</text>
</comment>
<dbReference type="NCBIfam" id="TIGR00652">
    <property type="entry name" value="DapF"/>
    <property type="match status" value="1"/>
</dbReference>
<dbReference type="GO" id="GO:0008837">
    <property type="term" value="F:diaminopimelate epimerase activity"/>
    <property type="evidence" value="ECO:0007669"/>
    <property type="project" value="UniProtKB-UniRule"/>
</dbReference>
<dbReference type="GO" id="GO:0009089">
    <property type="term" value="P:lysine biosynthetic process via diaminopimelate"/>
    <property type="evidence" value="ECO:0007669"/>
    <property type="project" value="UniProtKB-UniRule"/>
</dbReference>
<feature type="active site" description="Proton donor" evidence="3">
    <location>
        <position position="65"/>
    </location>
</feature>
<comment type="similarity">
    <text evidence="1 3">Belongs to the diaminopimelate epimerase family.</text>
</comment>
<dbReference type="Gene3D" id="3.10.310.10">
    <property type="entry name" value="Diaminopimelate Epimerase, Chain A, domain 1"/>
    <property type="match status" value="2"/>
</dbReference>
<feature type="binding site" evidence="3">
    <location>
        <position position="6"/>
    </location>
    <ligand>
        <name>substrate</name>
    </ligand>
</feature>
<feature type="binding site" evidence="3">
    <location>
        <begin position="201"/>
        <end position="202"/>
    </location>
    <ligand>
        <name>substrate</name>
    </ligand>
</feature>
<evidence type="ECO:0000256" key="4">
    <source>
        <dbReference type="NCBIfam" id="TIGR00652"/>
    </source>
</evidence>
<proteinExistence type="inferred from homology"/>
<accession>A0A1G9SUA2</accession>
<keyword evidence="3" id="KW-0028">Amino-acid biosynthesis</keyword>
<feature type="binding site" evidence="3">
    <location>
        <begin position="66"/>
        <end position="67"/>
    </location>
    <ligand>
        <name>substrate</name>
    </ligand>
</feature>
<feature type="binding site" evidence="3">
    <location>
        <position position="56"/>
    </location>
    <ligand>
        <name>substrate</name>
    </ligand>
</feature>
<keyword evidence="3" id="KW-0457">Lysine biosynthesis</keyword>
<dbReference type="EC" id="5.1.1.7" evidence="3 4"/>
<evidence type="ECO:0000313" key="5">
    <source>
        <dbReference type="EMBL" id="SDM39059.1"/>
    </source>
</evidence>
<reference evidence="5 6" key="1">
    <citation type="submission" date="2016-10" db="EMBL/GenBank/DDBJ databases">
        <authorList>
            <person name="de Groot N.N."/>
        </authorList>
    </citation>
    <scope>NUCLEOTIDE SEQUENCE [LARGE SCALE GENOMIC DNA]</scope>
    <source>
        <strain evidence="5 6">DSM 16077</strain>
    </source>
</reference>
<dbReference type="Pfam" id="PF01678">
    <property type="entry name" value="DAP_epimerase"/>
    <property type="match status" value="2"/>
</dbReference>
<keyword evidence="3" id="KW-0963">Cytoplasm</keyword>
<dbReference type="SUPFAM" id="SSF54506">
    <property type="entry name" value="Diaminopimelate epimerase-like"/>
    <property type="match status" value="2"/>
</dbReference>
<feature type="binding site" evidence="3">
    <location>
        <position position="150"/>
    </location>
    <ligand>
        <name>substrate</name>
    </ligand>
</feature>
<dbReference type="PANTHER" id="PTHR31689:SF0">
    <property type="entry name" value="DIAMINOPIMELATE EPIMERASE"/>
    <property type="match status" value="1"/>
</dbReference>
<evidence type="ECO:0000256" key="1">
    <source>
        <dbReference type="ARBA" id="ARBA00010219"/>
    </source>
</evidence>
<feature type="binding site" evidence="3">
    <location>
        <position position="183"/>
    </location>
    <ligand>
        <name>substrate</name>
    </ligand>
</feature>
<keyword evidence="6" id="KW-1185">Reference proteome</keyword>
<organism evidence="5 6">
    <name type="scientific">Maricaulis salignorans</name>
    <dbReference type="NCBI Taxonomy" id="144026"/>
    <lineage>
        <taxon>Bacteria</taxon>
        <taxon>Pseudomonadati</taxon>
        <taxon>Pseudomonadota</taxon>
        <taxon>Alphaproteobacteria</taxon>
        <taxon>Maricaulales</taxon>
        <taxon>Maricaulaceae</taxon>
        <taxon>Maricaulis</taxon>
    </lineage>
</organism>
<feature type="binding site" evidence="3">
    <location>
        <begin position="211"/>
        <end position="212"/>
    </location>
    <ligand>
        <name>substrate</name>
    </ligand>
</feature>
<sequence length="269" mass="29454">MNGAGNAFLLVDARGNPAPTRIAASRIREWARRWPFDQLLVLETSDRADVFMRIWNADGDEVGACGNGTRAAAWQMMVETGRHEMAIDTRAGVLLAGRKPGREVSVDMGVPRLDWRDIPLARPMDTISLDFRAEVDGVRIENPGAVNMGNPHAVFFVRDLEALPVAALGREVEFDPVFPERVNAGFAQIHDPEHIRLRVWERGAGLTPACGTGACAALVAAHRRGLAGRSARISADGGELFVEWRESDGHVILTGPVEDEGEIELEPWH</sequence>
<evidence type="ECO:0000256" key="2">
    <source>
        <dbReference type="ARBA" id="ARBA00023235"/>
    </source>
</evidence>
<feature type="site" description="Could be important to modulate the pK values of the two catalytic cysteine residues" evidence="3">
    <location>
        <position position="152"/>
    </location>
</feature>
<dbReference type="InterPro" id="IPR001653">
    <property type="entry name" value="DAP_epimerase_DapF"/>
</dbReference>
<dbReference type="AlphaFoldDB" id="A0A1G9SUA2"/>
<name>A0A1G9SUA2_9PROT</name>
<feature type="binding site" evidence="3">
    <location>
        <position position="38"/>
    </location>
    <ligand>
        <name>substrate</name>
    </ligand>
</feature>
<comment type="subunit">
    <text evidence="3">Homodimer.</text>
</comment>
<feature type="active site" description="Proton acceptor" evidence="3">
    <location>
        <position position="210"/>
    </location>
</feature>
<dbReference type="RefSeq" id="WP_233342416.1">
    <property type="nucleotide sequence ID" value="NZ_FNHG01000010.1"/>
</dbReference>